<sequence length="207" mass="23480">MANLRNTKKEDACVVFLDLETSDLNKDCEILQIAAKYGEFTFATYIDSKQPIPPIVTKINGLESKNGLLTYRNEVVNSIPLKTALNNFKDWLLSFNKACYITAHNINFDGSRLYNAIVNCSMVDDFRSIVCGFVDTLLIIRKLTGRKRKDECTLAGLAQWKSISIKDAHNAIHDVDTFVKILNSLNISDTILIENAKLWNEQTNIWE</sequence>
<dbReference type="InterPro" id="IPR036397">
    <property type="entry name" value="RNaseH_sf"/>
</dbReference>
<name>A0A0J7MTJ7_LASNI</name>
<dbReference type="GO" id="GO:0008408">
    <property type="term" value="F:3'-5' exonuclease activity"/>
    <property type="evidence" value="ECO:0007669"/>
    <property type="project" value="TreeGrafter"/>
</dbReference>
<dbReference type="PANTHER" id="PTHR30231">
    <property type="entry name" value="DNA POLYMERASE III SUBUNIT EPSILON"/>
    <property type="match status" value="1"/>
</dbReference>
<dbReference type="GO" id="GO:0045004">
    <property type="term" value="P:DNA replication proofreading"/>
    <property type="evidence" value="ECO:0007669"/>
    <property type="project" value="TreeGrafter"/>
</dbReference>
<dbReference type="STRING" id="67767.A0A0J7MTJ7"/>
<dbReference type="GO" id="GO:0005829">
    <property type="term" value="C:cytosol"/>
    <property type="evidence" value="ECO:0007669"/>
    <property type="project" value="TreeGrafter"/>
</dbReference>
<dbReference type="OrthoDB" id="7692185at2759"/>
<dbReference type="PaxDb" id="67767-A0A0J7MTJ7"/>
<dbReference type="CDD" id="cd06127">
    <property type="entry name" value="DEDDh"/>
    <property type="match status" value="1"/>
</dbReference>
<keyword evidence="2" id="KW-1185">Reference proteome</keyword>
<dbReference type="GO" id="GO:0003676">
    <property type="term" value="F:nucleic acid binding"/>
    <property type="evidence" value="ECO:0007669"/>
    <property type="project" value="InterPro"/>
</dbReference>
<feature type="non-terminal residue" evidence="1">
    <location>
        <position position="207"/>
    </location>
</feature>
<dbReference type="AlphaFoldDB" id="A0A0J7MTJ7"/>
<gene>
    <name evidence="1" type="ORF">RF55_19022</name>
</gene>
<dbReference type="Proteomes" id="UP000036403">
    <property type="component" value="Unassembled WGS sequence"/>
</dbReference>
<comment type="caution">
    <text evidence="1">The sequence shown here is derived from an EMBL/GenBank/DDBJ whole genome shotgun (WGS) entry which is preliminary data.</text>
</comment>
<dbReference type="Gene3D" id="3.30.420.10">
    <property type="entry name" value="Ribonuclease H-like superfamily/Ribonuclease H"/>
    <property type="match status" value="1"/>
</dbReference>
<evidence type="ECO:0000313" key="1">
    <source>
        <dbReference type="EMBL" id="KMQ83825.1"/>
    </source>
</evidence>
<accession>A0A0J7MTJ7</accession>
<evidence type="ECO:0000313" key="2">
    <source>
        <dbReference type="Proteomes" id="UP000036403"/>
    </source>
</evidence>
<dbReference type="EMBL" id="LBMM01018318">
    <property type="protein sequence ID" value="KMQ83825.1"/>
    <property type="molecule type" value="Genomic_DNA"/>
</dbReference>
<proteinExistence type="predicted"/>
<dbReference type="SUPFAM" id="SSF53098">
    <property type="entry name" value="Ribonuclease H-like"/>
    <property type="match status" value="1"/>
</dbReference>
<reference evidence="1 2" key="1">
    <citation type="submission" date="2015-04" db="EMBL/GenBank/DDBJ databases">
        <title>Lasius niger genome sequencing.</title>
        <authorList>
            <person name="Konorov E.A."/>
            <person name="Nikitin M.A."/>
            <person name="Kirill M.V."/>
            <person name="Chang P."/>
        </authorList>
    </citation>
    <scope>NUCLEOTIDE SEQUENCE [LARGE SCALE GENOMIC DNA]</scope>
    <source>
        <tissue evidence="1">Whole</tissue>
    </source>
</reference>
<organism evidence="1 2">
    <name type="scientific">Lasius niger</name>
    <name type="common">Black garden ant</name>
    <dbReference type="NCBI Taxonomy" id="67767"/>
    <lineage>
        <taxon>Eukaryota</taxon>
        <taxon>Metazoa</taxon>
        <taxon>Ecdysozoa</taxon>
        <taxon>Arthropoda</taxon>
        <taxon>Hexapoda</taxon>
        <taxon>Insecta</taxon>
        <taxon>Pterygota</taxon>
        <taxon>Neoptera</taxon>
        <taxon>Endopterygota</taxon>
        <taxon>Hymenoptera</taxon>
        <taxon>Apocrita</taxon>
        <taxon>Aculeata</taxon>
        <taxon>Formicoidea</taxon>
        <taxon>Formicidae</taxon>
        <taxon>Formicinae</taxon>
        <taxon>Lasius</taxon>
        <taxon>Lasius</taxon>
    </lineage>
</organism>
<dbReference type="InterPro" id="IPR012337">
    <property type="entry name" value="RNaseH-like_sf"/>
</dbReference>
<dbReference type="PANTHER" id="PTHR30231:SF41">
    <property type="entry name" value="DNA POLYMERASE III SUBUNIT EPSILON"/>
    <property type="match status" value="1"/>
</dbReference>
<protein>
    <submittedName>
        <fullName evidence="1">Dna polymerase iii-type-like protein</fullName>
    </submittedName>
</protein>